<dbReference type="EMBL" id="LT607752">
    <property type="protein sequence ID" value="SCG81613.1"/>
    <property type="molecule type" value="Genomic_DNA"/>
</dbReference>
<keyword evidence="2" id="KW-1185">Reference proteome</keyword>
<sequence>MRKIIGAAAAGAAMLAAAVLAASPARAADCPASTACDTTVTFGVTAGALQITVPDAVALATNGPPGGFAYGPLGDVTVDDARASSTPSWTVTVASTSFTTGGAGTGEVIPNSEVYYCSGNASATTGTGVFTPGQPSPCDPPPPPSGVSLAVPQTAYTHTGGTGNNSATWNPLITISIPLSSVGGTYTGTISHTVV</sequence>
<organism evidence="1 2">
    <name type="scientific">Micromonospora rifamycinica</name>
    <dbReference type="NCBI Taxonomy" id="291594"/>
    <lineage>
        <taxon>Bacteria</taxon>
        <taxon>Bacillati</taxon>
        <taxon>Actinomycetota</taxon>
        <taxon>Actinomycetes</taxon>
        <taxon>Micromonosporales</taxon>
        <taxon>Micromonosporaceae</taxon>
        <taxon>Micromonospora</taxon>
    </lineage>
</organism>
<gene>
    <name evidence="1" type="ORF">GA0070623_6000</name>
</gene>
<evidence type="ECO:0000313" key="1">
    <source>
        <dbReference type="EMBL" id="SCG81613.1"/>
    </source>
</evidence>
<name>A0A109IPN6_9ACTN</name>
<dbReference type="OrthoDB" id="5147666at2"/>
<reference evidence="2" key="1">
    <citation type="submission" date="2016-06" db="EMBL/GenBank/DDBJ databases">
        <authorList>
            <person name="Varghese N."/>
            <person name="Submissions Spin"/>
        </authorList>
    </citation>
    <scope>NUCLEOTIDE SEQUENCE [LARGE SCALE GENOMIC DNA]</scope>
    <source>
        <strain evidence="2">DSM 44983</strain>
    </source>
</reference>
<proteinExistence type="predicted"/>
<evidence type="ECO:0000313" key="2">
    <source>
        <dbReference type="Proteomes" id="UP000198226"/>
    </source>
</evidence>
<dbReference type="Proteomes" id="UP000198226">
    <property type="component" value="Chromosome I"/>
</dbReference>
<protein>
    <submittedName>
        <fullName evidence="1">Uncharacterized protein</fullName>
    </submittedName>
</protein>
<dbReference type="AlphaFoldDB" id="A0A109IPN6"/>
<accession>A0A109IPN6</accession>